<evidence type="ECO:0000313" key="2">
    <source>
        <dbReference type="EMBL" id="KAG0271671.1"/>
    </source>
</evidence>
<gene>
    <name evidence="2" type="ORF">BGZ97_011187</name>
</gene>
<dbReference type="AlphaFoldDB" id="A0A9P6UDM9"/>
<proteinExistence type="predicted"/>
<keyword evidence="3" id="KW-1185">Reference proteome</keyword>
<reference evidence="2" key="1">
    <citation type="journal article" date="2020" name="Fungal Divers.">
        <title>Resolving the Mortierellaceae phylogeny through synthesis of multi-gene phylogenetics and phylogenomics.</title>
        <authorList>
            <person name="Vandepol N."/>
            <person name="Liber J."/>
            <person name="Desiro A."/>
            <person name="Na H."/>
            <person name="Kennedy M."/>
            <person name="Barry K."/>
            <person name="Grigoriev I.V."/>
            <person name="Miller A.N."/>
            <person name="O'Donnell K."/>
            <person name="Stajich J.E."/>
            <person name="Bonito G."/>
        </authorList>
    </citation>
    <scope>NUCLEOTIDE SEQUENCE</scope>
    <source>
        <strain evidence="2">NVP60</strain>
    </source>
</reference>
<sequence>MIPTFDGVPALNVQFYGPETVICQLPPRGFTGTVVVKAQQNGGNPPGTSHVNDEGRFTAAAAASSSLELVRTMHQLLNGNGPSSSSSSPSSPSSSSLSLPSTASAATSLSMSSQDEDIGVLFEYEEDRSDRDLIALALQVVGMKMNGRVEPPHQIALRIM</sequence>
<accession>A0A9P6UDM9</accession>
<evidence type="ECO:0000313" key="3">
    <source>
        <dbReference type="Proteomes" id="UP000823405"/>
    </source>
</evidence>
<dbReference type="Proteomes" id="UP000823405">
    <property type="component" value="Unassembled WGS sequence"/>
</dbReference>
<feature type="region of interest" description="Disordered" evidence="1">
    <location>
        <begin position="76"/>
        <end position="110"/>
    </location>
</feature>
<comment type="caution">
    <text evidence="2">The sequence shown here is derived from an EMBL/GenBank/DDBJ whole genome shotgun (WGS) entry which is preliminary data.</text>
</comment>
<organism evidence="2 3">
    <name type="scientific">Linnemannia gamsii</name>
    <dbReference type="NCBI Taxonomy" id="64522"/>
    <lineage>
        <taxon>Eukaryota</taxon>
        <taxon>Fungi</taxon>
        <taxon>Fungi incertae sedis</taxon>
        <taxon>Mucoromycota</taxon>
        <taxon>Mortierellomycotina</taxon>
        <taxon>Mortierellomycetes</taxon>
        <taxon>Mortierellales</taxon>
        <taxon>Mortierellaceae</taxon>
        <taxon>Linnemannia</taxon>
    </lineage>
</organism>
<dbReference type="OrthoDB" id="71307at2759"/>
<feature type="compositionally biased region" description="Low complexity" evidence="1">
    <location>
        <begin position="83"/>
        <end position="110"/>
    </location>
</feature>
<evidence type="ECO:0000256" key="1">
    <source>
        <dbReference type="SAM" id="MobiDB-lite"/>
    </source>
</evidence>
<dbReference type="EMBL" id="JAAAIN010006153">
    <property type="protein sequence ID" value="KAG0271671.1"/>
    <property type="molecule type" value="Genomic_DNA"/>
</dbReference>
<name>A0A9P6UDM9_9FUNG</name>
<feature type="non-terminal residue" evidence="2">
    <location>
        <position position="160"/>
    </location>
</feature>
<protein>
    <submittedName>
        <fullName evidence="2">Uncharacterized protein</fullName>
    </submittedName>
</protein>